<protein>
    <submittedName>
        <fullName evidence="1">YwdI family protein</fullName>
    </submittedName>
</protein>
<dbReference type="RefSeq" id="WP_191706078.1">
    <property type="nucleotide sequence ID" value="NZ_JACSQA010000002.1"/>
</dbReference>
<accession>A0ABR8X8W2</accession>
<dbReference type="Pfam" id="PF17261">
    <property type="entry name" value="DUF5327"/>
    <property type="match status" value="1"/>
</dbReference>
<evidence type="ECO:0000313" key="2">
    <source>
        <dbReference type="Proteomes" id="UP000640930"/>
    </source>
</evidence>
<organism evidence="1 2">
    <name type="scientific">Ureibacillus galli</name>
    <dbReference type="NCBI Taxonomy" id="2762222"/>
    <lineage>
        <taxon>Bacteria</taxon>
        <taxon>Bacillati</taxon>
        <taxon>Bacillota</taxon>
        <taxon>Bacilli</taxon>
        <taxon>Bacillales</taxon>
        <taxon>Caryophanaceae</taxon>
        <taxon>Ureibacillus</taxon>
    </lineage>
</organism>
<dbReference type="InterPro" id="IPR035218">
    <property type="entry name" value="DUF5327"/>
</dbReference>
<proteinExistence type="predicted"/>
<keyword evidence="2" id="KW-1185">Reference proteome</keyword>
<sequence length="94" mass="10661">MISYHQLLDEIEQLVAEAKGTQDEQQVREQLSAIRALCNVALTRPNNNQSVELQKITTTYSNNIPSPSNVIHRSSIHEHKLQEKDANGDSIFDF</sequence>
<evidence type="ECO:0000313" key="1">
    <source>
        <dbReference type="EMBL" id="MBD8025527.1"/>
    </source>
</evidence>
<comment type="caution">
    <text evidence="1">The sequence shown here is derived from an EMBL/GenBank/DDBJ whole genome shotgun (WGS) entry which is preliminary data.</text>
</comment>
<dbReference type="EMBL" id="JACSQA010000002">
    <property type="protein sequence ID" value="MBD8025527.1"/>
    <property type="molecule type" value="Genomic_DNA"/>
</dbReference>
<gene>
    <name evidence="1" type="ORF">H9636_02535</name>
</gene>
<reference evidence="1 2" key="1">
    <citation type="submission" date="2020-08" db="EMBL/GenBank/DDBJ databases">
        <title>A Genomic Blueprint of the Chicken Gut Microbiome.</title>
        <authorList>
            <person name="Gilroy R."/>
            <person name="Ravi A."/>
            <person name="Getino M."/>
            <person name="Pursley I."/>
            <person name="Horton D.L."/>
            <person name="Alikhan N.-F."/>
            <person name="Baker D."/>
            <person name="Gharbi K."/>
            <person name="Hall N."/>
            <person name="Watson M."/>
            <person name="Adriaenssens E.M."/>
            <person name="Foster-Nyarko E."/>
            <person name="Jarju S."/>
            <person name="Secka A."/>
            <person name="Antonio M."/>
            <person name="Oren A."/>
            <person name="Chaudhuri R."/>
            <person name="La Ragione R.M."/>
            <person name="Hildebrand F."/>
            <person name="Pallen M.J."/>
        </authorList>
    </citation>
    <scope>NUCLEOTIDE SEQUENCE [LARGE SCALE GENOMIC DNA]</scope>
    <source>
        <strain evidence="1 2">Re31</strain>
    </source>
</reference>
<name>A0ABR8X8W2_9BACL</name>
<dbReference type="Proteomes" id="UP000640930">
    <property type="component" value="Unassembled WGS sequence"/>
</dbReference>